<proteinExistence type="predicted"/>
<comment type="caution">
    <text evidence="2">The sequence shown here is derived from an EMBL/GenBank/DDBJ whole genome shotgun (WGS) entry which is preliminary data.</text>
</comment>
<dbReference type="Proteomes" id="UP001282284">
    <property type="component" value="Unassembled WGS sequence"/>
</dbReference>
<keyword evidence="1" id="KW-1133">Transmembrane helix</keyword>
<evidence type="ECO:0000313" key="3">
    <source>
        <dbReference type="Proteomes" id="UP001282284"/>
    </source>
</evidence>
<feature type="transmembrane region" description="Helical" evidence="1">
    <location>
        <begin position="236"/>
        <end position="257"/>
    </location>
</feature>
<reference evidence="2 3" key="1">
    <citation type="submission" date="2023-06" db="EMBL/GenBank/DDBJ databases">
        <title>Sporosarcina sp. nov., isolated from Korean traditional fermented seafood 'Jeotgal'.</title>
        <authorList>
            <person name="Yang A.I."/>
            <person name="Shin N.-R."/>
        </authorList>
    </citation>
    <scope>NUCLEOTIDE SEQUENCE [LARGE SCALE GENOMIC DNA]</scope>
    <source>
        <strain evidence="2 3">KCTC13119</strain>
    </source>
</reference>
<evidence type="ECO:0000256" key="1">
    <source>
        <dbReference type="SAM" id="Phobius"/>
    </source>
</evidence>
<dbReference type="RefSeq" id="WP_317943079.1">
    <property type="nucleotide sequence ID" value="NZ_JAUBDI010000005.1"/>
</dbReference>
<feature type="transmembrane region" description="Helical" evidence="1">
    <location>
        <begin position="172"/>
        <end position="195"/>
    </location>
</feature>
<organism evidence="2 3">
    <name type="scientific">Sporosarcina saromensis</name>
    <dbReference type="NCBI Taxonomy" id="359365"/>
    <lineage>
        <taxon>Bacteria</taxon>
        <taxon>Bacillati</taxon>
        <taxon>Bacillota</taxon>
        <taxon>Bacilli</taxon>
        <taxon>Bacillales</taxon>
        <taxon>Caryophanaceae</taxon>
        <taxon>Sporosarcina</taxon>
    </lineage>
</organism>
<sequence length="273" mass="30074">MKCVHCGNEQANAGYCWKCGTPLGRSSTTTSSQLAVPHDERTEDGQIAKVNATIQFDKLKKQANQYKEYFFAHVKHPSISFSGQQPEFINGIISLFLYAILFGVATFMAIQEKLQQSYGNMEVLGMNEYGSPSAFSVFFTVFLFVVVCMAVVILALFIANKLFGPDDSGKKMLIVYSAHALPAIIINLVACGLLLVNSGYYGSLLLVASLFYVVMLAPSYVVSVLLSKRPKAVDPVYGFTVFALLLVIACNVLYRMLEDAAIYSYLASLWQQV</sequence>
<name>A0ABU4G7Q8_9BACL</name>
<keyword evidence="1" id="KW-0472">Membrane</keyword>
<feature type="transmembrane region" description="Helical" evidence="1">
    <location>
        <begin position="88"/>
        <end position="110"/>
    </location>
</feature>
<protein>
    <recommendedName>
        <fullName evidence="4">Zinc-ribbon domain-containing protein</fullName>
    </recommendedName>
</protein>
<feature type="transmembrane region" description="Helical" evidence="1">
    <location>
        <begin position="201"/>
        <end position="224"/>
    </location>
</feature>
<evidence type="ECO:0000313" key="2">
    <source>
        <dbReference type="EMBL" id="MDW0113013.1"/>
    </source>
</evidence>
<accession>A0ABU4G7Q8</accession>
<dbReference type="EMBL" id="JAUBDI010000005">
    <property type="protein sequence ID" value="MDW0113013.1"/>
    <property type="molecule type" value="Genomic_DNA"/>
</dbReference>
<keyword evidence="1" id="KW-0812">Transmembrane</keyword>
<gene>
    <name evidence="2" type="ORF">QT711_07430</name>
</gene>
<evidence type="ECO:0008006" key="4">
    <source>
        <dbReference type="Google" id="ProtNLM"/>
    </source>
</evidence>
<keyword evidence="3" id="KW-1185">Reference proteome</keyword>
<feature type="transmembrane region" description="Helical" evidence="1">
    <location>
        <begin position="134"/>
        <end position="160"/>
    </location>
</feature>